<dbReference type="InterPro" id="IPR025159">
    <property type="entry name" value="AbiEi_N"/>
</dbReference>
<dbReference type="Gene3D" id="3.40.960.10">
    <property type="entry name" value="VSR Endonuclease"/>
    <property type="match status" value="1"/>
</dbReference>
<gene>
    <name evidence="3" type="ORF">ACFO6S_00805</name>
</gene>
<protein>
    <submittedName>
        <fullName evidence="3">DUF559 domain-containing protein</fullName>
    </submittedName>
</protein>
<organism evidence="3 4">
    <name type="scientific">Rhodococcus kronopolitis</name>
    <dbReference type="NCBI Taxonomy" id="1460226"/>
    <lineage>
        <taxon>Bacteria</taxon>
        <taxon>Bacillati</taxon>
        <taxon>Actinomycetota</taxon>
        <taxon>Actinomycetes</taxon>
        <taxon>Mycobacteriales</taxon>
        <taxon>Nocardiaceae</taxon>
        <taxon>Rhodococcus</taxon>
    </lineage>
</organism>
<dbReference type="Pfam" id="PF13338">
    <property type="entry name" value="AbiEi_4"/>
    <property type="match status" value="1"/>
</dbReference>
<reference evidence="4" key="1">
    <citation type="journal article" date="2019" name="Int. J. Syst. Evol. Microbiol.">
        <title>The Global Catalogue of Microorganisms (GCM) 10K type strain sequencing project: providing services to taxonomists for standard genome sequencing and annotation.</title>
        <authorList>
            <consortium name="The Broad Institute Genomics Platform"/>
            <consortium name="The Broad Institute Genome Sequencing Center for Infectious Disease"/>
            <person name="Wu L."/>
            <person name="Ma J."/>
        </authorList>
    </citation>
    <scope>NUCLEOTIDE SEQUENCE [LARGE SCALE GENOMIC DNA]</scope>
    <source>
        <strain evidence="4">CCUG 54520</strain>
    </source>
</reference>
<dbReference type="SUPFAM" id="SSF52980">
    <property type="entry name" value="Restriction endonuclease-like"/>
    <property type="match status" value="1"/>
</dbReference>
<feature type="domain" description="Restriction endonuclease type II-like" evidence="2">
    <location>
        <begin position="203"/>
        <end position="293"/>
    </location>
</feature>
<dbReference type="InterPro" id="IPR049468">
    <property type="entry name" value="Restrct_endonuc-II-like_dom"/>
</dbReference>
<dbReference type="EMBL" id="JBHSFO010000001">
    <property type="protein sequence ID" value="MFC4602228.1"/>
    <property type="molecule type" value="Genomic_DNA"/>
</dbReference>
<keyword evidence="4" id="KW-1185">Reference proteome</keyword>
<evidence type="ECO:0000259" key="1">
    <source>
        <dbReference type="Pfam" id="PF13338"/>
    </source>
</evidence>
<evidence type="ECO:0000313" key="3">
    <source>
        <dbReference type="EMBL" id="MFC4602228.1"/>
    </source>
</evidence>
<evidence type="ECO:0000259" key="2">
    <source>
        <dbReference type="Pfam" id="PF18741"/>
    </source>
</evidence>
<proteinExistence type="predicted"/>
<evidence type="ECO:0000313" key="4">
    <source>
        <dbReference type="Proteomes" id="UP001595914"/>
    </source>
</evidence>
<dbReference type="Pfam" id="PF18741">
    <property type="entry name" value="MTES_1575"/>
    <property type="match status" value="1"/>
</dbReference>
<feature type="domain" description="AbiEi antitoxin N-terminal" evidence="1">
    <location>
        <begin position="19"/>
        <end position="57"/>
    </location>
</feature>
<accession>A0ABV9FMG2</accession>
<sequence>MGVQPGMTPDAVHTVMAGQDGVVTLRQALAAGMSSTAVDRRVSSGHWRRLHPGVYLRADRQLTRAARLRAAVFAAGPSAVACGTSAAWWLGLTDRAPEVDAVTIPRARSVTPRQGTRVRRRDLHWADLASVRALPVTDLPLTVLEAAVELRDGAALMDRALQRHTTLAVLEMVHDRNLGRRGTTAAARLLRSAGEGGASEAERMLARLLRAAGLTGWTAHVRSCGYEIDIAFVRARVAVEVDGWAWHRDVARFNNDARRQNALVNAGWHVLRFTWHQLRLDPSSVLAQVIAALATRS</sequence>
<name>A0ABV9FMG2_9NOCA</name>
<comment type="caution">
    <text evidence="3">The sequence shown here is derived from an EMBL/GenBank/DDBJ whole genome shotgun (WGS) entry which is preliminary data.</text>
</comment>
<dbReference type="Proteomes" id="UP001595914">
    <property type="component" value="Unassembled WGS sequence"/>
</dbReference>
<dbReference type="InterPro" id="IPR011335">
    <property type="entry name" value="Restrct_endonuc-II-like"/>
</dbReference>